<feature type="coiled-coil region" evidence="1">
    <location>
        <begin position="141"/>
        <end position="194"/>
    </location>
</feature>
<dbReference type="WBParaSite" id="ACRNAN_Path_1516.g5899.t1">
    <property type="protein sequence ID" value="ACRNAN_Path_1516.g5899.t1"/>
    <property type="gene ID" value="ACRNAN_Path_1516.g5899"/>
</dbReference>
<reference evidence="3" key="1">
    <citation type="submission" date="2022-11" db="UniProtKB">
        <authorList>
            <consortium name="WormBaseParasite"/>
        </authorList>
    </citation>
    <scope>IDENTIFICATION</scope>
</reference>
<accession>A0A914C1P2</accession>
<evidence type="ECO:0000313" key="3">
    <source>
        <dbReference type="WBParaSite" id="ACRNAN_Path_1516.g5899.t1"/>
    </source>
</evidence>
<organism evidence="2 3">
    <name type="scientific">Acrobeloides nanus</name>
    <dbReference type="NCBI Taxonomy" id="290746"/>
    <lineage>
        <taxon>Eukaryota</taxon>
        <taxon>Metazoa</taxon>
        <taxon>Ecdysozoa</taxon>
        <taxon>Nematoda</taxon>
        <taxon>Chromadorea</taxon>
        <taxon>Rhabditida</taxon>
        <taxon>Tylenchina</taxon>
        <taxon>Cephalobomorpha</taxon>
        <taxon>Cephaloboidea</taxon>
        <taxon>Cephalobidae</taxon>
        <taxon>Acrobeloides</taxon>
    </lineage>
</organism>
<keyword evidence="1" id="KW-0175">Coiled coil</keyword>
<dbReference type="AlphaFoldDB" id="A0A914C1P2"/>
<evidence type="ECO:0000256" key="1">
    <source>
        <dbReference type="SAM" id="Coils"/>
    </source>
</evidence>
<keyword evidence="2" id="KW-1185">Reference proteome</keyword>
<sequence>MYYFLKFHSQFQIENAHQMNHLLQQELQELTDQLEENPGPSFDEFGCHKNFEENSVIENDEDLSNERQFYEILAKNYTLEEIVFHLHKKGTSIMYKNDDVFDLICVFPRDRLSELKNAVDLNMVTKQEKKFVQNLIDKIRRRQALKKYREKKQKVESEKHRDIINILKAEENRLEKMNEMVKSNGETLNELKKRIKYFDDEKLRQLKAMINSQAKWRS</sequence>
<protein>
    <submittedName>
        <fullName evidence="3">Uncharacterized protein</fullName>
    </submittedName>
</protein>
<evidence type="ECO:0000313" key="2">
    <source>
        <dbReference type="Proteomes" id="UP000887540"/>
    </source>
</evidence>
<dbReference type="Proteomes" id="UP000887540">
    <property type="component" value="Unplaced"/>
</dbReference>
<proteinExistence type="predicted"/>
<name>A0A914C1P2_9BILA</name>